<evidence type="ECO:0000256" key="5">
    <source>
        <dbReference type="ARBA" id="ARBA00022692"/>
    </source>
</evidence>
<proteinExistence type="inferred from homology"/>
<comment type="similarity">
    <text evidence="2">Belongs to the RLP family.</text>
</comment>
<evidence type="ECO:0000256" key="3">
    <source>
        <dbReference type="ARBA" id="ARBA00022475"/>
    </source>
</evidence>
<dbReference type="Pfam" id="PF13855">
    <property type="entry name" value="LRR_8"/>
    <property type="match status" value="2"/>
</dbReference>
<evidence type="ECO:0000256" key="1">
    <source>
        <dbReference type="ARBA" id="ARBA00004236"/>
    </source>
</evidence>
<keyword evidence="3" id="KW-1003">Cell membrane</keyword>
<keyword evidence="5" id="KW-0812">Transmembrane</keyword>
<evidence type="ECO:0000256" key="9">
    <source>
        <dbReference type="ARBA" id="ARBA00023180"/>
    </source>
</evidence>
<organism evidence="10 11">
    <name type="scientific">Escallonia herrerae</name>
    <dbReference type="NCBI Taxonomy" id="1293975"/>
    <lineage>
        <taxon>Eukaryota</taxon>
        <taxon>Viridiplantae</taxon>
        <taxon>Streptophyta</taxon>
        <taxon>Embryophyta</taxon>
        <taxon>Tracheophyta</taxon>
        <taxon>Spermatophyta</taxon>
        <taxon>Magnoliopsida</taxon>
        <taxon>eudicotyledons</taxon>
        <taxon>Gunneridae</taxon>
        <taxon>Pentapetalae</taxon>
        <taxon>asterids</taxon>
        <taxon>campanulids</taxon>
        <taxon>Escalloniales</taxon>
        <taxon>Escalloniaceae</taxon>
        <taxon>Escallonia</taxon>
    </lineage>
</organism>
<keyword evidence="6" id="KW-0677">Repeat</keyword>
<dbReference type="InterPro" id="IPR001611">
    <property type="entry name" value="Leu-rich_rpt"/>
</dbReference>
<evidence type="ECO:0000256" key="2">
    <source>
        <dbReference type="ARBA" id="ARBA00009592"/>
    </source>
</evidence>
<dbReference type="Gene3D" id="3.80.10.10">
    <property type="entry name" value="Ribonuclease Inhibitor"/>
    <property type="match status" value="1"/>
</dbReference>
<dbReference type="Proteomes" id="UP001188597">
    <property type="component" value="Unassembled WGS sequence"/>
</dbReference>
<dbReference type="FunFam" id="3.80.10.10:FF:000213">
    <property type="entry name" value="Tyrosine-sulfated glycopeptide receptor 1"/>
    <property type="match status" value="1"/>
</dbReference>
<dbReference type="SMART" id="SM00369">
    <property type="entry name" value="LRR_TYP"/>
    <property type="match status" value="5"/>
</dbReference>
<name>A0AA88VBH4_9ASTE</name>
<keyword evidence="8" id="KW-0472">Membrane</keyword>
<gene>
    <name evidence="10" type="ORF">RJ639_015899</name>
</gene>
<comment type="caution">
    <text evidence="10">The sequence shown here is derived from an EMBL/GenBank/DDBJ whole genome shotgun (WGS) entry which is preliminary data.</text>
</comment>
<sequence length="244" mass="26803">MLALQNLSYLPLANNSLTNITDERTITDPYTFQSLKLLDIGGCNLTGQLPTWIGKLTELKVIDMSFNQITGLIPRWPWTLPNLSYIDLSVNLLYGEFPKELSQLQALTSEHHDEQVNQKDLELPLFRQPNNAPNLVLYSSLSGLPPAIYLGNNSLSGGIPATISPLKFVHVLDLSNNNLSGTIPDQMSNLTNLETLDLSGNQLSGEIPRSLENPHFLSSFSVANNDLEGLIPVGGQFESFPNSS</sequence>
<evidence type="ECO:0000256" key="6">
    <source>
        <dbReference type="ARBA" id="ARBA00022737"/>
    </source>
</evidence>
<keyword evidence="11" id="KW-1185">Reference proteome</keyword>
<keyword evidence="7" id="KW-1133">Transmembrane helix</keyword>
<keyword evidence="9" id="KW-0325">Glycoprotein</keyword>
<dbReference type="InterPro" id="IPR032675">
    <property type="entry name" value="LRR_dom_sf"/>
</dbReference>
<evidence type="ECO:0000313" key="10">
    <source>
        <dbReference type="EMBL" id="KAK3005622.1"/>
    </source>
</evidence>
<dbReference type="SUPFAM" id="SSF52058">
    <property type="entry name" value="L domain-like"/>
    <property type="match status" value="1"/>
</dbReference>
<protein>
    <submittedName>
        <fullName evidence="10">Uncharacterized protein</fullName>
    </submittedName>
</protein>
<reference evidence="10" key="1">
    <citation type="submission" date="2022-12" db="EMBL/GenBank/DDBJ databases">
        <title>Draft genome assemblies for two species of Escallonia (Escalloniales).</title>
        <authorList>
            <person name="Chanderbali A."/>
            <person name="Dervinis C."/>
            <person name="Anghel I."/>
            <person name="Soltis D."/>
            <person name="Soltis P."/>
            <person name="Zapata F."/>
        </authorList>
    </citation>
    <scope>NUCLEOTIDE SEQUENCE</scope>
    <source>
        <strain evidence="10">UCBG64.0493</strain>
        <tissue evidence="10">Leaf</tissue>
    </source>
</reference>
<dbReference type="GO" id="GO:0005886">
    <property type="term" value="C:plasma membrane"/>
    <property type="evidence" value="ECO:0007669"/>
    <property type="project" value="UniProtKB-SubCell"/>
</dbReference>
<dbReference type="EMBL" id="JAVXUP010002103">
    <property type="protein sequence ID" value="KAK3005622.1"/>
    <property type="molecule type" value="Genomic_DNA"/>
</dbReference>
<dbReference type="InterPro" id="IPR003591">
    <property type="entry name" value="Leu-rich_rpt_typical-subtyp"/>
</dbReference>
<dbReference type="PANTHER" id="PTHR48065:SF51">
    <property type="entry name" value="TYROSINE-SULFATED GLYCOPEPTIDE RECEPTOR 1-LIKE"/>
    <property type="match status" value="1"/>
</dbReference>
<evidence type="ECO:0000256" key="8">
    <source>
        <dbReference type="ARBA" id="ARBA00023136"/>
    </source>
</evidence>
<dbReference type="PROSITE" id="PS51450">
    <property type="entry name" value="LRR"/>
    <property type="match status" value="2"/>
</dbReference>
<dbReference type="GO" id="GO:0051707">
    <property type="term" value="P:response to other organism"/>
    <property type="evidence" value="ECO:0007669"/>
    <property type="project" value="UniProtKB-ARBA"/>
</dbReference>
<evidence type="ECO:0000256" key="4">
    <source>
        <dbReference type="ARBA" id="ARBA00022614"/>
    </source>
</evidence>
<evidence type="ECO:0000256" key="7">
    <source>
        <dbReference type="ARBA" id="ARBA00022989"/>
    </source>
</evidence>
<dbReference type="AlphaFoldDB" id="A0AA88VBH4"/>
<accession>A0AA88VBH4</accession>
<dbReference type="GO" id="GO:0006952">
    <property type="term" value="P:defense response"/>
    <property type="evidence" value="ECO:0007669"/>
    <property type="project" value="UniProtKB-ARBA"/>
</dbReference>
<keyword evidence="4" id="KW-0433">Leucine-rich repeat</keyword>
<evidence type="ECO:0000313" key="11">
    <source>
        <dbReference type="Proteomes" id="UP001188597"/>
    </source>
</evidence>
<dbReference type="PRINTS" id="PR00019">
    <property type="entry name" value="LEURICHRPT"/>
</dbReference>
<comment type="subcellular location">
    <subcellularLocation>
        <location evidence="1">Cell membrane</location>
    </subcellularLocation>
</comment>
<dbReference type="PANTHER" id="PTHR48065">
    <property type="entry name" value="OS10G0469600 PROTEIN"/>
    <property type="match status" value="1"/>
</dbReference>